<feature type="region of interest" description="Disordered" evidence="1">
    <location>
        <begin position="1"/>
        <end position="253"/>
    </location>
</feature>
<proteinExistence type="predicted"/>
<protein>
    <submittedName>
        <fullName evidence="2">Uncharacterized protein</fullName>
    </submittedName>
</protein>
<gene>
    <name evidence="2" type="ORF">HK097_005176</name>
</gene>
<feature type="compositionally biased region" description="Gly residues" evidence="1">
    <location>
        <begin position="112"/>
        <end position="121"/>
    </location>
</feature>
<organism evidence="2 3">
    <name type="scientific">Rhizophlyctis rosea</name>
    <dbReference type="NCBI Taxonomy" id="64517"/>
    <lineage>
        <taxon>Eukaryota</taxon>
        <taxon>Fungi</taxon>
        <taxon>Fungi incertae sedis</taxon>
        <taxon>Chytridiomycota</taxon>
        <taxon>Chytridiomycota incertae sedis</taxon>
        <taxon>Chytridiomycetes</taxon>
        <taxon>Rhizophlyctidales</taxon>
        <taxon>Rhizophlyctidaceae</taxon>
        <taxon>Rhizophlyctis</taxon>
    </lineage>
</organism>
<feature type="compositionally biased region" description="Polar residues" evidence="1">
    <location>
        <begin position="203"/>
        <end position="225"/>
    </location>
</feature>
<evidence type="ECO:0000256" key="1">
    <source>
        <dbReference type="SAM" id="MobiDB-lite"/>
    </source>
</evidence>
<accession>A0AAD5SEH2</accession>
<sequence>MDLPTVPGSPYSLPIAPRLRSSLKRPSNFDDPAPYSSSGEEDSQPQYPSDGPNAIAPDYPDESNGSSSRLAAAAGKGQELDQMRIFQRSFKRIKLQRHPNGVPNGVHTNGEESGGASGGEQGGEESAGTVSFGGTQHAWYSGNAYGRGGLSTDSLLSLAGGEVDDGGARRNFGSVVSNGGNAHETPGSPYQSFYTPNPDPTPILQSIRISTRTNSSASLPSLNGNTHHHTPRSPPPPPDTNTSFAMEEEEQSVQNRYSAVNLLLHEYHQMRQHRPG</sequence>
<keyword evidence="3" id="KW-1185">Reference proteome</keyword>
<evidence type="ECO:0000313" key="2">
    <source>
        <dbReference type="EMBL" id="KAJ3053044.1"/>
    </source>
</evidence>
<dbReference type="AlphaFoldDB" id="A0AAD5SEH2"/>
<reference evidence="2" key="1">
    <citation type="submission" date="2020-05" db="EMBL/GenBank/DDBJ databases">
        <title>Phylogenomic resolution of chytrid fungi.</title>
        <authorList>
            <person name="Stajich J.E."/>
            <person name="Amses K."/>
            <person name="Simmons R."/>
            <person name="Seto K."/>
            <person name="Myers J."/>
            <person name="Bonds A."/>
            <person name="Quandt C.A."/>
            <person name="Barry K."/>
            <person name="Liu P."/>
            <person name="Grigoriev I."/>
            <person name="Longcore J.E."/>
            <person name="James T.Y."/>
        </authorList>
    </citation>
    <scope>NUCLEOTIDE SEQUENCE</scope>
    <source>
        <strain evidence="2">JEL0318</strain>
    </source>
</reference>
<name>A0AAD5SEH2_9FUNG</name>
<dbReference type="Proteomes" id="UP001212841">
    <property type="component" value="Unassembled WGS sequence"/>
</dbReference>
<evidence type="ECO:0000313" key="3">
    <source>
        <dbReference type="Proteomes" id="UP001212841"/>
    </source>
</evidence>
<dbReference type="EMBL" id="JADGJD010000243">
    <property type="protein sequence ID" value="KAJ3053044.1"/>
    <property type="molecule type" value="Genomic_DNA"/>
</dbReference>
<comment type="caution">
    <text evidence="2">The sequence shown here is derived from an EMBL/GenBank/DDBJ whole genome shotgun (WGS) entry which is preliminary data.</text>
</comment>